<dbReference type="GO" id="GO:0005634">
    <property type="term" value="C:nucleus"/>
    <property type="evidence" value="ECO:0007669"/>
    <property type="project" value="TreeGrafter"/>
</dbReference>
<dbReference type="PROSITE" id="PS50056">
    <property type="entry name" value="TYR_PHOSPHATASE_2"/>
    <property type="match status" value="1"/>
</dbReference>
<dbReference type="PROSITE" id="PS00383">
    <property type="entry name" value="TYR_PHOSPHATASE_1"/>
    <property type="match status" value="1"/>
</dbReference>
<dbReference type="CDD" id="cd14521">
    <property type="entry name" value="DSP_fungal_SDP1-like"/>
    <property type="match status" value="1"/>
</dbReference>
<dbReference type="FunFam" id="3.90.190.10:FF:000094">
    <property type="entry name" value="Probable tyrosine-protein phosphatase"/>
    <property type="match status" value="1"/>
</dbReference>
<comment type="similarity">
    <text evidence="1">Belongs to the protein-tyrosine phosphatase family. Non-receptor class dual specificity subfamily.</text>
</comment>
<evidence type="ECO:0000256" key="3">
    <source>
        <dbReference type="ARBA" id="ARBA00022801"/>
    </source>
</evidence>
<dbReference type="SUPFAM" id="SSF52799">
    <property type="entry name" value="(Phosphotyrosine protein) phosphatases II"/>
    <property type="match status" value="1"/>
</dbReference>
<evidence type="ECO:0000259" key="7">
    <source>
        <dbReference type="PROSITE" id="PS50056"/>
    </source>
</evidence>
<dbReference type="InterPro" id="IPR020422">
    <property type="entry name" value="TYR_PHOSPHATASE_DUAL_dom"/>
</dbReference>
<name>A0A9P6WAR9_MAUEX</name>
<comment type="caution">
    <text evidence="8">The sequence shown here is derived from an EMBL/GenBank/DDBJ whole genome shotgun (WGS) entry which is preliminary data.</text>
</comment>
<dbReference type="EMBL" id="PUHR01000089">
    <property type="protein sequence ID" value="KAG0667864.1"/>
    <property type="molecule type" value="Genomic_DNA"/>
</dbReference>
<dbReference type="GO" id="GO:0043409">
    <property type="term" value="P:negative regulation of MAPK cascade"/>
    <property type="evidence" value="ECO:0007669"/>
    <property type="project" value="TreeGrafter"/>
</dbReference>
<evidence type="ECO:0000313" key="8">
    <source>
        <dbReference type="EMBL" id="KAG0667864.1"/>
    </source>
</evidence>
<dbReference type="InterPro" id="IPR029021">
    <property type="entry name" value="Prot-tyrosine_phosphatase-like"/>
</dbReference>
<keyword evidence="9" id="KW-1185">Reference proteome</keyword>
<evidence type="ECO:0000256" key="2">
    <source>
        <dbReference type="ARBA" id="ARBA00013064"/>
    </source>
</evidence>
<organism evidence="8 9">
    <name type="scientific">Maudiozyma exigua</name>
    <name type="common">Yeast</name>
    <name type="synonym">Kazachstania exigua</name>
    <dbReference type="NCBI Taxonomy" id="34358"/>
    <lineage>
        <taxon>Eukaryota</taxon>
        <taxon>Fungi</taxon>
        <taxon>Dikarya</taxon>
        <taxon>Ascomycota</taxon>
        <taxon>Saccharomycotina</taxon>
        <taxon>Saccharomycetes</taxon>
        <taxon>Saccharomycetales</taxon>
        <taxon>Saccharomycetaceae</taxon>
        <taxon>Maudiozyma</taxon>
    </lineage>
</organism>
<dbReference type="GO" id="GO:0033550">
    <property type="term" value="F:MAP kinase tyrosine phosphatase activity"/>
    <property type="evidence" value="ECO:0007669"/>
    <property type="project" value="TreeGrafter"/>
</dbReference>
<dbReference type="EC" id="3.1.3.48" evidence="2"/>
<reference evidence="8 9" key="1">
    <citation type="submission" date="2020-11" db="EMBL/GenBank/DDBJ databases">
        <title>Kefir isolates.</title>
        <authorList>
            <person name="Marcisauskas S."/>
            <person name="Kim Y."/>
            <person name="Blasche S."/>
        </authorList>
    </citation>
    <scope>NUCLEOTIDE SEQUENCE [LARGE SCALE GENOMIC DNA]</scope>
    <source>
        <strain evidence="8 9">OG2</strain>
    </source>
</reference>
<proteinExistence type="inferred from homology"/>
<feature type="compositionally biased region" description="Low complexity" evidence="5">
    <location>
        <begin position="35"/>
        <end position="56"/>
    </location>
</feature>
<accession>A0A9P6WAR9</accession>
<dbReference type="Proteomes" id="UP000750334">
    <property type="component" value="Unassembled WGS sequence"/>
</dbReference>
<evidence type="ECO:0000259" key="6">
    <source>
        <dbReference type="PROSITE" id="PS50054"/>
    </source>
</evidence>
<dbReference type="PANTHER" id="PTHR10159:SF519">
    <property type="entry name" value="DUAL SPECIFICITY PROTEIN PHOSPHATASE MPK3"/>
    <property type="match status" value="1"/>
</dbReference>
<gene>
    <name evidence="8" type="ORF">C6P45_005278</name>
</gene>
<dbReference type="Gene3D" id="3.90.190.10">
    <property type="entry name" value="Protein tyrosine phosphatase superfamily"/>
    <property type="match status" value="1"/>
</dbReference>
<evidence type="ECO:0000313" key="9">
    <source>
        <dbReference type="Proteomes" id="UP000750334"/>
    </source>
</evidence>
<dbReference type="OrthoDB" id="426001at2759"/>
<dbReference type="GO" id="GO:0005829">
    <property type="term" value="C:cytosol"/>
    <property type="evidence" value="ECO:0007669"/>
    <property type="project" value="TreeGrafter"/>
</dbReference>
<dbReference type="InterPro" id="IPR000387">
    <property type="entry name" value="Tyr_Pase_dom"/>
</dbReference>
<dbReference type="InterPro" id="IPR016130">
    <property type="entry name" value="Tyr_Pase_AS"/>
</dbReference>
<dbReference type="SMART" id="SM00195">
    <property type="entry name" value="DSPc"/>
    <property type="match status" value="1"/>
</dbReference>
<dbReference type="PANTHER" id="PTHR10159">
    <property type="entry name" value="DUAL SPECIFICITY PROTEIN PHOSPHATASE"/>
    <property type="match status" value="1"/>
</dbReference>
<feature type="domain" description="Tyrosine specific protein phosphatases" evidence="7">
    <location>
        <begin position="280"/>
        <end position="331"/>
    </location>
</feature>
<dbReference type="PROSITE" id="PS50054">
    <property type="entry name" value="TYR_PHOSPHATASE_DUAL"/>
    <property type="match status" value="1"/>
</dbReference>
<sequence length="358" mass="40418">MNLDQSTNTPSPMFGDLTEDKNKLLNNDIHFLEGNNIESSSSNNTINSNNNSNMSSGRPGLYRRRTDISSIYSLSNPNSNSKLSIDKKIKAINIDSSINTSGLPMTFVPKRPNTLARNHSLSLSIKTKNLSPNDSKSIRHRSKTLATIKTPVSLTSSGNNYYSMTNDTSKWSRPGIPLSDNSSDDNDKNNMGINIPSPFQENLPVYHHTVYPNGPLKVISQNIFLYSEPTLEEILKFDVIINVAEEVEDLEDKIPINMKSSINYYHINWSHDSKIAKDLYDWTDLIHMASMNDKRVLVHCQCGVSRSASLIVAYIMRYDKLHLNDAYNKLKLIAKDVSPNMGLIFQLMEWDELLQNQS</sequence>
<protein>
    <recommendedName>
        <fullName evidence="2">protein-tyrosine-phosphatase</fullName>
        <ecNumber evidence="2">3.1.3.48</ecNumber>
    </recommendedName>
</protein>
<evidence type="ECO:0000256" key="1">
    <source>
        <dbReference type="ARBA" id="ARBA00008601"/>
    </source>
</evidence>
<feature type="domain" description="Tyrosine-protein phosphatase" evidence="6">
    <location>
        <begin position="214"/>
        <end position="356"/>
    </location>
</feature>
<keyword evidence="4" id="KW-0904">Protein phosphatase</keyword>
<dbReference type="Pfam" id="PF00782">
    <property type="entry name" value="DSPc"/>
    <property type="match status" value="1"/>
</dbReference>
<dbReference type="GO" id="GO:0017017">
    <property type="term" value="F:MAP kinase tyrosine/serine/threonine phosphatase activity"/>
    <property type="evidence" value="ECO:0007669"/>
    <property type="project" value="TreeGrafter"/>
</dbReference>
<dbReference type="GO" id="GO:0008330">
    <property type="term" value="F:protein tyrosine/threonine phosphatase activity"/>
    <property type="evidence" value="ECO:0007669"/>
    <property type="project" value="TreeGrafter"/>
</dbReference>
<dbReference type="InterPro" id="IPR000340">
    <property type="entry name" value="Dual-sp_phosphatase_cat-dom"/>
</dbReference>
<keyword evidence="3" id="KW-0378">Hydrolase</keyword>
<evidence type="ECO:0000256" key="4">
    <source>
        <dbReference type="ARBA" id="ARBA00022912"/>
    </source>
</evidence>
<dbReference type="AlphaFoldDB" id="A0A9P6WAR9"/>
<evidence type="ECO:0000256" key="5">
    <source>
        <dbReference type="SAM" id="MobiDB-lite"/>
    </source>
</evidence>
<feature type="region of interest" description="Disordered" evidence="5">
    <location>
        <begin position="34"/>
        <end position="62"/>
    </location>
</feature>